<accession>A0AAV7G747</accession>
<dbReference type="EMBL" id="JAGFBR010000017">
    <property type="protein sequence ID" value="KAH0452031.1"/>
    <property type="molecule type" value="Genomic_DNA"/>
</dbReference>
<sequence length="66" mass="7127">MRVRVGALWRRRKVQFFTSLIPVVSEGLREHVVVIGAASLDVEVNTVKNGGAQRAGRGSAGEEIVP</sequence>
<keyword evidence="2" id="KW-1185">Reference proteome</keyword>
<proteinExistence type="predicted"/>
<protein>
    <submittedName>
        <fullName evidence="1">Uncharacterized protein</fullName>
    </submittedName>
</protein>
<organism evidence="1 2">
    <name type="scientific">Dendrobium chrysotoxum</name>
    <name type="common">Orchid</name>
    <dbReference type="NCBI Taxonomy" id="161865"/>
    <lineage>
        <taxon>Eukaryota</taxon>
        <taxon>Viridiplantae</taxon>
        <taxon>Streptophyta</taxon>
        <taxon>Embryophyta</taxon>
        <taxon>Tracheophyta</taxon>
        <taxon>Spermatophyta</taxon>
        <taxon>Magnoliopsida</taxon>
        <taxon>Liliopsida</taxon>
        <taxon>Asparagales</taxon>
        <taxon>Orchidaceae</taxon>
        <taxon>Epidendroideae</taxon>
        <taxon>Malaxideae</taxon>
        <taxon>Dendrobiinae</taxon>
        <taxon>Dendrobium</taxon>
    </lineage>
</organism>
<evidence type="ECO:0000313" key="2">
    <source>
        <dbReference type="Proteomes" id="UP000775213"/>
    </source>
</evidence>
<name>A0AAV7G747_DENCH</name>
<reference evidence="1 2" key="1">
    <citation type="journal article" date="2021" name="Hortic Res">
        <title>Chromosome-scale assembly of the Dendrobium chrysotoxum genome enhances the understanding of orchid evolution.</title>
        <authorList>
            <person name="Zhang Y."/>
            <person name="Zhang G.Q."/>
            <person name="Zhang D."/>
            <person name="Liu X.D."/>
            <person name="Xu X.Y."/>
            <person name="Sun W.H."/>
            <person name="Yu X."/>
            <person name="Zhu X."/>
            <person name="Wang Z.W."/>
            <person name="Zhao X."/>
            <person name="Zhong W.Y."/>
            <person name="Chen H."/>
            <person name="Yin W.L."/>
            <person name="Huang T."/>
            <person name="Niu S.C."/>
            <person name="Liu Z.J."/>
        </authorList>
    </citation>
    <scope>NUCLEOTIDE SEQUENCE [LARGE SCALE GENOMIC DNA]</scope>
    <source>
        <strain evidence="1">Lindl</strain>
    </source>
</reference>
<dbReference type="AlphaFoldDB" id="A0AAV7G747"/>
<evidence type="ECO:0000313" key="1">
    <source>
        <dbReference type="EMBL" id="KAH0452031.1"/>
    </source>
</evidence>
<gene>
    <name evidence="1" type="ORF">IEQ34_019330</name>
</gene>
<dbReference type="Proteomes" id="UP000775213">
    <property type="component" value="Unassembled WGS sequence"/>
</dbReference>
<comment type="caution">
    <text evidence="1">The sequence shown here is derived from an EMBL/GenBank/DDBJ whole genome shotgun (WGS) entry which is preliminary data.</text>
</comment>